<sequence length="67" mass="8041">MGKRNNIYRLEDMVEYDEAFVGKAVNNRNKSKLKHCKEVKKWLLWLNPQYFRTLTRVSLKRAVGISR</sequence>
<accession>A0A2P8EAX3</accession>
<name>A0A2P8EAX3_9BACT</name>
<comment type="caution">
    <text evidence="1">The sequence shown here is derived from an EMBL/GenBank/DDBJ whole genome shotgun (WGS) entry which is preliminary data.</text>
</comment>
<evidence type="ECO:0000313" key="1">
    <source>
        <dbReference type="EMBL" id="PSL06600.1"/>
    </source>
</evidence>
<keyword evidence="2" id="KW-1185">Reference proteome</keyword>
<evidence type="ECO:0000313" key="2">
    <source>
        <dbReference type="Proteomes" id="UP000240708"/>
    </source>
</evidence>
<gene>
    <name evidence="1" type="ORF">CLV48_102418</name>
</gene>
<dbReference type="AlphaFoldDB" id="A0A2P8EAX3"/>
<protein>
    <submittedName>
        <fullName evidence="1">Uncharacterized protein</fullName>
    </submittedName>
</protein>
<dbReference type="EMBL" id="PYGF01000002">
    <property type="protein sequence ID" value="PSL06600.1"/>
    <property type="molecule type" value="Genomic_DNA"/>
</dbReference>
<proteinExistence type="predicted"/>
<organism evidence="1 2">
    <name type="scientific">Cecembia rubra</name>
    <dbReference type="NCBI Taxonomy" id="1485585"/>
    <lineage>
        <taxon>Bacteria</taxon>
        <taxon>Pseudomonadati</taxon>
        <taxon>Bacteroidota</taxon>
        <taxon>Cytophagia</taxon>
        <taxon>Cytophagales</taxon>
        <taxon>Cyclobacteriaceae</taxon>
        <taxon>Cecembia</taxon>
    </lineage>
</organism>
<reference evidence="1 2" key="1">
    <citation type="submission" date="2018-03" db="EMBL/GenBank/DDBJ databases">
        <title>Genomic Encyclopedia of Archaeal and Bacterial Type Strains, Phase II (KMG-II): from individual species to whole genera.</title>
        <authorList>
            <person name="Goeker M."/>
        </authorList>
    </citation>
    <scope>NUCLEOTIDE SEQUENCE [LARGE SCALE GENOMIC DNA]</scope>
    <source>
        <strain evidence="1 2">DSM 28057</strain>
    </source>
</reference>
<dbReference type="Proteomes" id="UP000240708">
    <property type="component" value="Unassembled WGS sequence"/>
</dbReference>